<dbReference type="InterPro" id="IPR011032">
    <property type="entry name" value="GroES-like_sf"/>
</dbReference>
<dbReference type="OrthoDB" id="1879366at2759"/>
<name>A0A8B8NHH3_9MYRT</name>
<keyword evidence="3" id="KW-0862">Zinc</keyword>
<evidence type="ECO:0000313" key="7">
    <source>
        <dbReference type="RefSeq" id="XP_030521926.1"/>
    </source>
</evidence>
<dbReference type="SUPFAM" id="SSF51735">
    <property type="entry name" value="NAD(P)-binding Rossmann-fold domains"/>
    <property type="match status" value="1"/>
</dbReference>
<dbReference type="RefSeq" id="XP_030521926.1">
    <property type="nucleotide sequence ID" value="XM_030666066.1"/>
</dbReference>
<dbReference type="Pfam" id="PF08240">
    <property type="entry name" value="ADH_N"/>
    <property type="match status" value="1"/>
</dbReference>
<organism evidence="6 7">
    <name type="scientific">Rhodamnia argentea</name>
    <dbReference type="NCBI Taxonomy" id="178133"/>
    <lineage>
        <taxon>Eukaryota</taxon>
        <taxon>Viridiplantae</taxon>
        <taxon>Streptophyta</taxon>
        <taxon>Embryophyta</taxon>
        <taxon>Tracheophyta</taxon>
        <taxon>Spermatophyta</taxon>
        <taxon>Magnoliopsida</taxon>
        <taxon>eudicotyledons</taxon>
        <taxon>Gunneridae</taxon>
        <taxon>Pentapetalae</taxon>
        <taxon>rosids</taxon>
        <taxon>malvids</taxon>
        <taxon>Myrtales</taxon>
        <taxon>Myrtaceae</taxon>
        <taxon>Myrtoideae</taxon>
        <taxon>Myrteae</taxon>
        <taxon>Australasian group</taxon>
        <taxon>Rhodamnia</taxon>
    </lineage>
</organism>
<dbReference type="PANTHER" id="PTHR42683">
    <property type="entry name" value="ALDEHYDE REDUCTASE"/>
    <property type="match status" value="1"/>
</dbReference>
<comment type="similarity">
    <text evidence="1">Belongs to the zinc-containing alcohol dehydrogenase family.</text>
</comment>
<evidence type="ECO:0000256" key="1">
    <source>
        <dbReference type="ARBA" id="ARBA00008072"/>
    </source>
</evidence>
<dbReference type="Proteomes" id="UP000827889">
    <property type="component" value="Chromosome 10"/>
</dbReference>
<dbReference type="Gene3D" id="3.40.50.720">
    <property type="entry name" value="NAD(P)-binding Rossmann-like Domain"/>
    <property type="match status" value="1"/>
</dbReference>
<dbReference type="GO" id="GO:0016616">
    <property type="term" value="F:oxidoreductase activity, acting on the CH-OH group of donors, NAD or NADP as acceptor"/>
    <property type="evidence" value="ECO:0007669"/>
    <property type="project" value="InterPro"/>
</dbReference>
<protein>
    <submittedName>
        <fullName evidence="7">8-hydroxygeraniol dehydrogenase-like</fullName>
    </submittedName>
</protein>
<evidence type="ECO:0000256" key="4">
    <source>
        <dbReference type="ARBA" id="ARBA00023002"/>
    </source>
</evidence>
<evidence type="ECO:0000259" key="5">
    <source>
        <dbReference type="Pfam" id="PF08240"/>
    </source>
</evidence>
<dbReference type="GO" id="GO:0046872">
    <property type="term" value="F:metal ion binding"/>
    <property type="evidence" value="ECO:0007669"/>
    <property type="project" value="UniProtKB-KW"/>
</dbReference>
<feature type="domain" description="Alcohol dehydrogenase-like N-terminal" evidence="5">
    <location>
        <begin position="12"/>
        <end position="94"/>
    </location>
</feature>
<evidence type="ECO:0000256" key="3">
    <source>
        <dbReference type="ARBA" id="ARBA00022833"/>
    </source>
</evidence>
<dbReference type="Gene3D" id="3.90.180.10">
    <property type="entry name" value="Medium-chain alcohol dehydrogenases, catalytic domain"/>
    <property type="match status" value="1"/>
</dbReference>
<reference evidence="7" key="1">
    <citation type="submission" date="2025-08" db="UniProtKB">
        <authorList>
            <consortium name="RefSeq"/>
        </authorList>
    </citation>
    <scope>IDENTIFICATION</scope>
    <source>
        <tissue evidence="7">Leaf</tissue>
    </source>
</reference>
<dbReference type="InterPro" id="IPR013154">
    <property type="entry name" value="ADH-like_N"/>
</dbReference>
<dbReference type="SUPFAM" id="SSF50129">
    <property type="entry name" value="GroES-like"/>
    <property type="match status" value="1"/>
</dbReference>
<sequence length="178" mass="19033">MERVTIGVISGCHEIVGVTAQAGRKVNKFKAGDKVVFGCLIGSSGECDNCRGGLENYCPNLVHTYTIFLSEGDTKRYGGYSDILFMEEHFVVRILVAISLAGCAPLLCTGITVHSPIGHFGLDRPEKHIGSMGLGGLGHVVVKFDKAFGAEVSVISASESERQEAIEKLKANSFIISQ</sequence>
<dbReference type="GeneID" id="115735024"/>
<keyword evidence="4" id="KW-0560">Oxidoreductase</keyword>
<gene>
    <name evidence="7" type="primary">LOC115735024</name>
</gene>
<keyword evidence="6" id="KW-1185">Reference proteome</keyword>
<keyword evidence="2" id="KW-0479">Metal-binding</keyword>
<evidence type="ECO:0000256" key="2">
    <source>
        <dbReference type="ARBA" id="ARBA00022723"/>
    </source>
</evidence>
<evidence type="ECO:0000313" key="6">
    <source>
        <dbReference type="Proteomes" id="UP000827889"/>
    </source>
</evidence>
<dbReference type="InterPro" id="IPR036291">
    <property type="entry name" value="NAD(P)-bd_dom_sf"/>
</dbReference>
<dbReference type="AlphaFoldDB" id="A0A8B8NHH3"/>
<dbReference type="KEGG" id="rarg:115735024"/>
<accession>A0A8B8NHH3</accession>
<proteinExistence type="inferred from homology"/>
<dbReference type="InterPro" id="IPR047109">
    <property type="entry name" value="CAD-like"/>
</dbReference>